<dbReference type="CDD" id="cd18012">
    <property type="entry name" value="DEXQc_arch_SWI2_SNF2"/>
    <property type="match status" value="1"/>
</dbReference>
<dbReference type="Pfam" id="PF12419">
    <property type="entry name" value="DUF3670"/>
    <property type="match status" value="1"/>
</dbReference>
<dbReference type="PROSITE" id="PS51194">
    <property type="entry name" value="HELICASE_CTER"/>
    <property type="match status" value="1"/>
</dbReference>
<dbReference type="RefSeq" id="WP_021169213.1">
    <property type="nucleotide sequence ID" value="NZ_CTRP01000003.1"/>
</dbReference>
<keyword evidence="4" id="KW-0347">Helicase</keyword>
<dbReference type="PROSITE" id="PS51192">
    <property type="entry name" value="HELICASE_ATP_BIND_1"/>
    <property type="match status" value="1"/>
</dbReference>
<dbReference type="FunFam" id="3.40.50.300:FF:000533">
    <property type="entry name" value="Helicase, Snf2 family"/>
    <property type="match status" value="1"/>
</dbReference>
<dbReference type="SUPFAM" id="SSF52540">
    <property type="entry name" value="P-loop containing nucleoside triphosphate hydrolases"/>
    <property type="match status" value="2"/>
</dbReference>
<dbReference type="InterPro" id="IPR027417">
    <property type="entry name" value="P-loop_NTPase"/>
</dbReference>
<dbReference type="SMART" id="SM00487">
    <property type="entry name" value="DEXDc"/>
    <property type="match status" value="1"/>
</dbReference>
<dbReference type="Gene3D" id="3.40.50.10810">
    <property type="entry name" value="Tandem AAA-ATPase domain"/>
    <property type="match status" value="1"/>
</dbReference>
<gene>
    <name evidence="4" type="ORF">SpAn4DRAFT_1449</name>
</gene>
<keyword evidence="1" id="KW-0378">Hydrolase</keyword>
<keyword evidence="5" id="KW-1185">Reference proteome</keyword>
<organism evidence="4 5">
    <name type="scientific">Sporomusa ovata</name>
    <dbReference type="NCBI Taxonomy" id="2378"/>
    <lineage>
        <taxon>Bacteria</taxon>
        <taxon>Bacillati</taxon>
        <taxon>Bacillota</taxon>
        <taxon>Negativicutes</taxon>
        <taxon>Selenomonadales</taxon>
        <taxon>Sporomusaceae</taxon>
        <taxon>Sporomusa</taxon>
    </lineage>
</organism>
<feature type="domain" description="Helicase C-terminal" evidence="3">
    <location>
        <begin position="874"/>
        <end position="1031"/>
    </location>
</feature>
<dbReference type="GO" id="GO:0004386">
    <property type="term" value="F:helicase activity"/>
    <property type="evidence" value="ECO:0007669"/>
    <property type="project" value="UniProtKB-KW"/>
</dbReference>
<dbReference type="InterPro" id="IPR014001">
    <property type="entry name" value="Helicase_ATP-bd"/>
</dbReference>
<dbReference type="GO" id="GO:0016787">
    <property type="term" value="F:hydrolase activity"/>
    <property type="evidence" value="ECO:0007669"/>
    <property type="project" value="UniProtKB-KW"/>
</dbReference>
<dbReference type="GO" id="GO:0005524">
    <property type="term" value="F:ATP binding"/>
    <property type="evidence" value="ECO:0007669"/>
    <property type="project" value="InterPro"/>
</dbReference>
<dbReference type="Gene3D" id="3.40.50.300">
    <property type="entry name" value="P-loop containing nucleotide triphosphate hydrolases"/>
    <property type="match status" value="1"/>
</dbReference>
<feature type="domain" description="Helicase ATP-binding" evidence="2">
    <location>
        <begin position="585"/>
        <end position="748"/>
    </location>
</feature>
<reference evidence="5" key="1">
    <citation type="submission" date="2015-03" db="EMBL/GenBank/DDBJ databases">
        <authorList>
            <person name="Nijsse Bart"/>
        </authorList>
    </citation>
    <scope>NUCLEOTIDE SEQUENCE [LARGE SCALE GENOMIC DNA]</scope>
</reference>
<dbReference type="InterPro" id="IPR049730">
    <property type="entry name" value="SNF2/RAD54-like_C"/>
</dbReference>
<dbReference type="InterPro" id="IPR038718">
    <property type="entry name" value="SNF2-like_sf"/>
</dbReference>
<dbReference type="CDD" id="cd18793">
    <property type="entry name" value="SF2_C_SNF"/>
    <property type="match status" value="1"/>
</dbReference>
<name>A0A0U1KSS2_9FIRM</name>
<keyword evidence="4" id="KW-0547">Nucleotide-binding</keyword>
<protein>
    <submittedName>
        <fullName evidence="4">Helicase, SNF2/RAD54 family</fullName>
    </submittedName>
</protein>
<dbReference type="PANTHER" id="PTHR10799">
    <property type="entry name" value="SNF2/RAD54 HELICASE FAMILY"/>
    <property type="match status" value="1"/>
</dbReference>
<dbReference type="InterPro" id="IPR001650">
    <property type="entry name" value="Helicase_C-like"/>
</dbReference>
<accession>A0A0U1KSS2</accession>
<dbReference type="InterPro" id="IPR000330">
    <property type="entry name" value="SNF2_N"/>
</dbReference>
<evidence type="ECO:0000313" key="5">
    <source>
        <dbReference type="Proteomes" id="UP000049855"/>
    </source>
</evidence>
<evidence type="ECO:0000313" key="4">
    <source>
        <dbReference type="EMBL" id="CQR70480.1"/>
    </source>
</evidence>
<evidence type="ECO:0000259" key="2">
    <source>
        <dbReference type="PROSITE" id="PS51192"/>
    </source>
</evidence>
<dbReference type="SMART" id="SM00490">
    <property type="entry name" value="HELICc"/>
    <property type="match status" value="1"/>
</dbReference>
<evidence type="ECO:0000256" key="1">
    <source>
        <dbReference type="ARBA" id="ARBA00022801"/>
    </source>
</evidence>
<proteinExistence type="predicted"/>
<dbReference type="Pfam" id="PF00271">
    <property type="entry name" value="Helicase_C"/>
    <property type="match status" value="1"/>
</dbReference>
<dbReference type="InterPro" id="IPR022138">
    <property type="entry name" value="DUF3670"/>
</dbReference>
<sequence length="1049" mass="117243">MLILHTAWIKEKNNGAIPWLFLWAESREKFANPSGKKLSNTKGKLRLHPFAAPIRDLLNLFDNYLGERSTSVISHSLATEAVLFCPSSLASPLPSPQCLTHCAAPIAETTTITLCPWKLHGLSFPASETAALLPLLVKIAAAPPPNVLLGSDFTYLLTITVLTKRLILEQNYVPGLVKYTHRTTAWYQACWQPYLKEIDDIIAPIALAMPESFCHINKFIPHADLHYLRPDKKQILASFFNTMVNNFVKTALIDYDEEQLKANYNRLPPPLSSWLQLLTQSNNLCLQARPQQAEQLYLSLLHWQQGPGTVPKQKKSFRTCLRLEEPATAYWRLNFFIQPADDLSLLIPADAIWADQENSGLQQQLLRDLAVASKIFSPVATALREPCPTGVDLTTDAAYTFLDESTAICKQAGFGVIIPNWWRKKINPIKLILEAEEVPGNSLLGLSSLAAYNLEAVIGDQQISLAELETIVAHKLPLVQMAGRWLEISPEQAAAALTMLQHKNNTNGLISLGSLLHYSTNSDGFDPDERAESDASPLITVKATGHLQTVLQCLTGQQTFPELTAPSTFQGTLRPYQLRGMTWLSFLRSLGLGACLADDMGLGKTIQIIAYLLHNKQTEDRLAPSLIICPTSVISNWRREIAKFAPTLTCMVHHGSNRLSGDNFIQAAQATTVVISTYALALRDEELLSTLTWDNVILDEAQNIKNAVTKQTISINKLNSNCRIALTGTPVENRLSELWSILHFLNPGYLGTPDQFKKHYATPIEQNGDLKRQQTLQRIIKPFLLRRLKTDKTIISDLPEKQETKIYCPLTQEQATLYAAVLEDMLPQIEAASVFTRKALIAATLTKLKQVCNHPAHFLKDGSSLDNRSGKLTRLREMLEELQGENRRALIFTQYTQMGELLRQYLERLFPVAVPFLHGGLSQNERDQLVTTFRDDPAAPPFFLLSLKAGGVGINLTSADTVFHFDRWWNPAVENQATDRAFRIGQTKNVQVYKFICPGTLEERIDTMIENKKSLAENIIGTGESWLNELSTPELKNILALREAELEGD</sequence>
<keyword evidence="4" id="KW-0067">ATP-binding</keyword>
<dbReference type="Pfam" id="PF00176">
    <property type="entry name" value="SNF2-rel_dom"/>
    <property type="match status" value="1"/>
</dbReference>
<evidence type="ECO:0000259" key="3">
    <source>
        <dbReference type="PROSITE" id="PS51194"/>
    </source>
</evidence>
<dbReference type="EMBL" id="CTRP01000003">
    <property type="protein sequence ID" value="CQR70480.1"/>
    <property type="molecule type" value="Genomic_DNA"/>
</dbReference>
<dbReference type="AlphaFoldDB" id="A0A0U1KSS2"/>
<dbReference type="Proteomes" id="UP000049855">
    <property type="component" value="Unassembled WGS sequence"/>
</dbReference>